<name>A0AAD9NDR6_9ANNE</name>
<dbReference type="EMBL" id="JAODUP010000038">
    <property type="protein sequence ID" value="KAK2166522.1"/>
    <property type="molecule type" value="Genomic_DNA"/>
</dbReference>
<keyword evidence="3" id="KW-1185">Reference proteome</keyword>
<feature type="transmembrane region" description="Helical" evidence="1">
    <location>
        <begin position="80"/>
        <end position="101"/>
    </location>
</feature>
<reference evidence="2" key="1">
    <citation type="journal article" date="2023" name="Mol. Biol. Evol.">
        <title>Third-Generation Sequencing Reveals the Adaptive Role of the Epigenome in Three Deep-Sea Polychaetes.</title>
        <authorList>
            <person name="Perez M."/>
            <person name="Aroh O."/>
            <person name="Sun Y."/>
            <person name="Lan Y."/>
            <person name="Juniper S.K."/>
            <person name="Young C.R."/>
            <person name="Angers B."/>
            <person name="Qian P.Y."/>
        </authorList>
    </citation>
    <scope>NUCLEOTIDE SEQUENCE</scope>
    <source>
        <strain evidence="2">P08H-3</strain>
    </source>
</reference>
<evidence type="ECO:0000256" key="1">
    <source>
        <dbReference type="SAM" id="Phobius"/>
    </source>
</evidence>
<keyword evidence="1" id="KW-1133">Transmembrane helix</keyword>
<evidence type="ECO:0000313" key="2">
    <source>
        <dbReference type="EMBL" id="KAK2166522.1"/>
    </source>
</evidence>
<evidence type="ECO:0000313" key="3">
    <source>
        <dbReference type="Proteomes" id="UP001208570"/>
    </source>
</evidence>
<keyword evidence="1" id="KW-0812">Transmembrane</keyword>
<dbReference type="AlphaFoldDB" id="A0AAD9NDR6"/>
<protein>
    <submittedName>
        <fullName evidence="2">Uncharacterized protein</fullName>
    </submittedName>
</protein>
<organism evidence="2 3">
    <name type="scientific">Paralvinella palmiformis</name>
    <dbReference type="NCBI Taxonomy" id="53620"/>
    <lineage>
        <taxon>Eukaryota</taxon>
        <taxon>Metazoa</taxon>
        <taxon>Spiralia</taxon>
        <taxon>Lophotrochozoa</taxon>
        <taxon>Annelida</taxon>
        <taxon>Polychaeta</taxon>
        <taxon>Sedentaria</taxon>
        <taxon>Canalipalpata</taxon>
        <taxon>Terebellida</taxon>
        <taxon>Terebelliformia</taxon>
        <taxon>Alvinellidae</taxon>
        <taxon>Paralvinella</taxon>
    </lineage>
</organism>
<keyword evidence="1" id="KW-0472">Membrane</keyword>
<proteinExistence type="predicted"/>
<dbReference type="Proteomes" id="UP001208570">
    <property type="component" value="Unassembled WGS sequence"/>
</dbReference>
<sequence length="200" mass="22460">MYKFMFISSSVRGIRTIVKQKPDILVRQLTVGLKCSSSYHQTLYRQTSGHDVYFNNQNVARSSCYQYRQYSSESVKKPNMSIPIAAGIIAAVGFIGAVMYARSKNEDREDGGKPGHGRKGAQLLDDDAKAVGHIKLPDQAQYLIVGAGTAAMSATKAIRTNDPTAKVLNLLHRIYLNICKNRYFPLFNSVKYLYYNLFIF</sequence>
<gene>
    <name evidence="2" type="ORF">LSH36_38g04040</name>
</gene>
<accession>A0AAD9NDR6</accession>
<comment type="caution">
    <text evidence="2">The sequence shown here is derived from an EMBL/GenBank/DDBJ whole genome shotgun (WGS) entry which is preliminary data.</text>
</comment>